<dbReference type="Proteomes" id="UP000285961">
    <property type="component" value="Unassembled WGS sequence"/>
</dbReference>
<dbReference type="PROSITE" id="PS50011">
    <property type="entry name" value="PROTEIN_KINASE_DOM"/>
    <property type="match status" value="1"/>
</dbReference>
<keyword evidence="5" id="KW-0418">Kinase</keyword>
<dbReference type="Gene3D" id="3.40.50.300">
    <property type="entry name" value="P-loop containing nucleotide triphosphate hydrolases"/>
    <property type="match status" value="1"/>
</dbReference>
<sequence>MDIERLAGTKLGNYEIETLLGRGGMGVVYKARQVNLDRTVALKILPPDFGSEPSFVKRFEREARAVAKFNHPNIVQIYDISEDRGLYFFSMEYVEGQTLDELLKKKTVLSADEAIRIITEVALALEHAHQRKITHRDIKPANIFLDSKGNVKVMDFGLATVADARSKLTRPGMLVGTVAYMSPEQCQGEELDHRTDIYSLGVVLYEMLTGVTPFTADTTVGLIYKIVYEGPVEVSSLNPDVPSGLYTILSRAMAKKKDARYASISQFLTDISTFKALQVGEKLPEKRPTGTRLIPMPALGEKVMPLVGERTPFVGRKSERAELHRFLGRASLGQGSLVMIGGEAGVGKTRLTDEIMTDALAEGFLCLVGHCYEMQGGQPYMPFVEIVESAARMVKSKTFLEMLGESAPEVAKLVPDLRRKFPNKIPPPAELPPEQEQRYIFNGVVDFLERFAQAQPLLLVLEDLHWAGESTALLVQHIARHLGRMPILLIVTYRDTELAVSLPLAGLMANLLRQHLGRNIALRNFLEAEVADMLQRWSGQEPPVSLVKLILDLTEGNAFLVEETVKHLADQEKLFDQEGQWRTDLSLDEADTPRGVRLVLRHRIQRVSKQCLETLTAAAAVGRVVGSKLLEQLVDVDEDTFLDSVEEAERAQLVKSTTQTEDVKFIFSHELIRQALVSDISVLRRQRLHLRVAETIEKLHADRLNEYAAQLAYHLKKAGALADPQKTVHYLRLAGERVYGMGALTEAIEFYKNALSYSIADEIQAEIRCKLGSALNALGRTDEALNEWRTALTLYEQLNKPEEVGNACSEIAPRLLWASRFQEALEISNRGLAALGDRINAARCVLLAAAAHVLAYVPAVGYELPNTMFAEALGMAEKLGEKQLEGPILYRKAMFHRNYWQGPEETECALRSAELLRAGNKPLDTSNALLAAEWGLIGIGRLEEAARVERELEAFTPKTGAEFNRCVLDLYECLREVVGTGDLERLETRISTALKESLSLQWSWIYMDYVLLGWAQFWRGKWELAEKNFRKAVELMDPRAEGFIGYLISPLLVFLASAGRRDEALALMEERKNLLPSAGQPNTLGAWTMLVGAVEALAILGKDDEAARLYPLAREAVATGNLLSPSCASLVQTIAGIAASAAREWDSAEEHFGIALKQAHELPHVIEQAGVRRWHAHMLVERGGRGDLDKALKLLREATELYQKLEMPKHMGMAQGLMEKIESMKDSQPG</sequence>
<dbReference type="InterPro" id="IPR008271">
    <property type="entry name" value="Ser/Thr_kinase_AS"/>
</dbReference>
<name>A0A419EWG9_9BACT</name>
<evidence type="ECO:0000313" key="10">
    <source>
        <dbReference type="Proteomes" id="UP000285961"/>
    </source>
</evidence>
<dbReference type="InterPro" id="IPR017441">
    <property type="entry name" value="Protein_kinase_ATP_BS"/>
</dbReference>
<dbReference type="Gene3D" id="1.25.40.10">
    <property type="entry name" value="Tetratricopeptide repeat domain"/>
    <property type="match status" value="2"/>
</dbReference>
<gene>
    <name evidence="9" type="ORF">C4532_11680</name>
</gene>
<dbReference type="InterPro" id="IPR027417">
    <property type="entry name" value="P-loop_NTPase"/>
</dbReference>
<organism evidence="9 10">
    <name type="scientific">Candidatus Abyssobacteria bacterium SURF_17</name>
    <dbReference type="NCBI Taxonomy" id="2093361"/>
    <lineage>
        <taxon>Bacteria</taxon>
        <taxon>Pseudomonadati</taxon>
        <taxon>Candidatus Hydrogenedentota</taxon>
        <taxon>Candidatus Abyssobacteria</taxon>
    </lineage>
</organism>
<dbReference type="FunFam" id="1.10.510.10:FF:000021">
    <property type="entry name" value="Serine/threonine protein kinase"/>
    <property type="match status" value="1"/>
</dbReference>
<dbReference type="Pfam" id="PF00069">
    <property type="entry name" value="Pkinase"/>
    <property type="match status" value="1"/>
</dbReference>
<dbReference type="Gene3D" id="1.10.510.10">
    <property type="entry name" value="Transferase(Phosphotransferase) domain 1"/>
    <property type="match status" value="1"/>
</dbReference>
<accession>A0A419EWG9</accession>
<dbReference type="AlphaFoldDB" id="A0A419EWG9"/>
<evidence type="ECO:0000256" key="2">
    <source>
        <dbReference type="ARBA" id="ARBA00022527"/>
    </source>
</evidence>
<keyword evidence="3" id="KW-0808">Transferase</keyword>
<evidence type="ECO:0000256" key="5">
    <source>
        <dbReference type="ARBA" id="ARBA00022777"/>
    </source>
</evidence>
<dbReference type="InterPro" id="IPR011009">
    <property type="entry name" value="Kinase-like_dom_sf"/>
</dbReference>
<comment type="caution">
    <text evidence="9">The sequence shown here is derived from an EMBL/GenBank/DDBJ whole genome shotgun (WGS) entry which is preliminary data.</text>
</comment>
<evidence type="ECO:0000256" key="4">
    <source>
        <dbReference type="ARBA" id="ARBA00022741"/>
    </source>
</evidence>
<proteinExistence type="predicted"/>
<evidence type="ECO:0000256" key="1">
    <source>
        <dbReference type="ARBA" id="ARBA00012513"/>
    </source>
</evidence>
<dbReference type="SMART" id="SM00028">
    <property type="entry name" value="TPR"/>
    <property type="match status" value="4"/>
</dbReference>
<keyword evidence="6 7" id="KW-0067">ATP-binding</keyword>
<dbReference type="InterPro" id="IPR000719">
    <property type="entry name" value="Prot_kinase_dom"/>
</dbReference>
<dbReference type="Pfam" id="PF13191">
    <property type="entry name" value="AAA_16"/>
    <property type="match status" value="1"/>
</dbReference>
<evidence type="ECO:0000256" key="3">
    <source>
        <dbReference type="ARBA" id="ARBA00022679"/>
    </source>
</evidence>
<dbReference type="PROSITE" id="PS00107">
    <property type="entry name" value="PROTEIN_KINASE_ATP"/>
    <property type="match status" value="1"/>
</dbReference>
<dbReference type="InterPro" id="IPR011990">
    <property type="entry name" value="TPR-like_helical_dom_sf"/>
</dbReference>
<dbReference type="CDD" id="cd14014">
    <property type="entry name" value="STKc_PknB_like"/>
    <property type="match status" value="1"/>
</dbReference>
<keyword evidence="2" id="KW-0723">Serine/threonine-protein kinase</keyword>
<dbReference type="GO" id="GO:0005524">
    <property type="term" value="F:ATP binding"/>
    <property type="evidence" value="ECO:0007669"/>
    <property type="project" value="UniProtKB-UniRule"/>
</dbReference>
<dbReference type="SMART" id="SM00220">
    <property type="entry name" value="S_TKc"/>
    <property type="match status" value="1"/>
</dbReference>
<dbReference type="InterPro" id="IPR019734">
    <property type="entry name" value="TPR_rpt"/>
</dbReference>
<feature type="domain" description="Protein kinase" evidence="8">
    <location>
        <begin position="14"/>
        <end position="274"/>
    </location>
</feature>
<feature type="binding site" evidence="7">
    <location>
        <position position="43"/>
    </location>
    <ligand>
        <name>ATP</name>
        <dbReference type="ChEBI" id="CHEBI:30616"/>
    </ligand>
</feature>
<dbReference type="InterPro" id="IPR041664">
    <property type="entry name" value="AAA_16"/>
</dbReference>
<keyword evidence="4 7" id="KW-0547">Nucleotide-binding</keyword>
<evidence type="ECO:0000256" key="6">
    <source>
        <dbReference type="ARBA" id="ARBA00022840"/>
    </source>
</evidence>
<dbReference type="EMBL" id="QZKI01000087">
    <property type="protein sequence ID" value="RJP69006.1"/>
    <property type="molecule type" value="Genomic_DNA"/>
</dbReference>
<dbReference type="SUPFAM" id="SSF56112">
    <property type="entry name" value="Protein kinase-like (PK-like)"/>
    <property type="match status" value="1"/>
</dbReference>
<dbReference type="EC" id="2.7.11.1" evidence="1"/>
<dbReference type="Gene3D" id="3.30.200.20">
    <property type="entry name" value="Phosphorylase Kinase, domain 1"/>
    <property type="match status" value="1"/>
</dbReference>
<dbReference type="PROSITE" id="PS00108">
    <property type="entry name" value="PROTEIN_KINASE_ST"/>
    <property type="match status" value="1"/>
</dbReference>
<dbReference type="SUPFAM" id="SSF48452">
    <property type="entry name" value="TPR-like"/>
    <property type="match status" value="2"/>
</dbReference>
<evidence type="ECO:0000313" key="9">
    <source>
        <dbReference type="EMBL" id="RJP69006.1"/>
    </source>
</evidence>
<reference evidence="9 10" key="1">
    <citation type="journal article" date="2017" name="ISME J.">
        <title>Energy and carbon metabolisms in a deep terrestrial subsurface fluid microbial community.</title>
        <authorList>
            <person name="Momper L."/>
            <person name="Jungbluth S.P."/>
            <person name="Lee M.D."/>
            <person name="Amend J.P."/>
        </authorList>
    </citation>
    <scope>NUCLEOTIDE SEQUENCE [LARGE SCALE GENOMIC DNA]</scope>
    <source>
        <strain evidence="9">SURF_17</strain>
    </source>
</reference>
<protein>
    <recommendedName>
        <fullName evidence="1">non-specific serine/threonine protein kinase</fullName>
        <ecNumber evidence="1">2.7.11.1</ecNumber>
    </recommendedName>
</protein>
<evidence type="ECO:0000259" key="8">
    <source>
        <dbReference type="PROSITE" id="PS50011"/>
    </source>
</evidence>
<evidence type="ECO:0000256" key="7">
    <source>
        <dbReference type="PROSITE-ProRule" id="PRU10141"/>
    </source>
</evidence>
<dbReference type="PANTHER" id="PTHR43289">
    <property type="entry name" value="MITOGEN-ACTIVATED PROTEIN KINASE KINASE KINASE 20-RELATED"/>
    <property type="match status" value="1"/>
</dbReference>
<dbReference type="SUPFAM" id="SSF52540">
    <property type="entry name" value="P-loop containing nucleoside triphosphate hydrolases"/>
    <property type="match status" value="1"/>
</dbReference>
<dbReference type="PANTHER" id="PTHR43289:SF34">
    <property type="entry name" value="SERINE_THREONINE-PROTEIN KINASE YBDM-RELATED"/>
    <property type="match status" value="1"/>
</dbReference>
<dbReference type="GO" id="GO:0004674">
    <property type="term" value="F:protein serine/threonine kinase activity"/>
    <property type="evidence" value="ECO:0007669"/>
    <property type="project" value="UniProtKB-KW"/>
</dbReference>